<proteinExistence type="predicted"/>
<sequence>MRYINSNVAYYCYGIFVTDFRWINSKVQANMEQSSGTPNLIVNETLNTDMINNEQKHGHNSIQPKDIHISSTSVSVHHRRKRSHISSLSGPVHAVNHIEAPTYGEYEFPSLKDHVDIVESADEENVLLSCSPEHFLRSDSTLGEKSVDSLKLAKLDPEFRDLISRYVCSEYVVHCLELAGFCTPYVVARLDDHQLQRLETFVGHACSIMKSITLREHFVGPIFANDPLKFKLPSGAACGILLAAHEIRRRYRRSQLSIEGQNPIDEDFIIIPDSCDQSFSDIGCQTDSSLSHLISSASSPPVTLADPLPSNFVENSDSTSPTSVVNLTSKTYFSDSPNPSRRSEPSVPPSDGPAVIMAAALQAAAAAVSGNGYNNITLFSNSLPDENSLTTLSGLSSCNSGDTNPVLHPGTSISPVSSRNTIPVSNMPSVTITSNAIPSHSNFLISSSPVGYGNGFFENEGVNLERLKQHSSASAIRLASRQFVNAYLMRGRDFDMEMELSVTPEGFKRVTGIFYCHLCREKRERTSAVRFSIARNRYPVLSNVLSHLKTHFHYRGQTLSGLQAAVTQQTQNLLKSANALNESFIGEGLGQSPGPFNSSSCRTDFTVQHTTNSSNTSLLPTSISLNQFQLRMKPEPGNCTYTIEAEGIEDSSSVHQILDSLSPPNRLNSPDTKGSSPTRGSELKVIIPSRPNTDSQCNTLTS</sequence>
<reference evidence="2 3" key="1">
    <citation type="submission" date="2018-11" db="EMBL/GenBank/DDBJ databases">
        <authorList>
            <consortium name="Pathogen Informatics"/>
        </authorList>
    </citation>
    <scope>NUCLEOTIDE SEQUENCE [LARGE SCALE GENOMIC DNA]</scope>
    <source>
        <strain>Denwood</strain>
        <strain evidence="3">Zambia</strain>
    </source>
</reference>
<organism evidence="2 3">
    <name type="scientific">Schistosoma mattheei</name>
    <dbReference type="NCBI Taxonomy" id="31246"/>
    <lineage>
        <taxon>Eukaryota</taxon>
        <taxon>Metazoa</taxon>
        <taxon>Spiralia</taxon>
        <taxon>Lophotrochozoa</taxon>
        <taxon>Platyhelminthes</taxon>
        <taxon>Trematoda</taxon>
        <taxon>Digenea</taxon>
        <taxon>Strigeidida</taxon>
        <taxon>Schistosomatoidea</taxon>
        <taxon>Schistosomatidae</taxon>
        <taxon>Schistosoma</taxon>
    </lineage>
</organism>
<feature type="region of interest" description="Disordered" evidence="1">
    <location>
        <begin position="330"/>
        <end position="351"/>
    </location>
</feature>
<feature type="region of interest" description="Disordered" evidence="1">
    <location>
        <begin position="659"/>
        <end position="682"/>
    </location>
</feature>
<feature type="compositionally biased region" description="Polar residues" evidence="1">
    <location>
        <begin position="662"/>
        <end position="679"/>
    </location>
</feature>
<evidence type="ECO:0000256" key="1">
    <source>
        <dbReference type="SAM" id="MobiDB-lite"/>
    </source>
</evidence>
<accession>A0A183NFY9</accession>
<name>A0A183NFY9_9TREM</name>
<keyword evidence="3" id="KW-1185">Reference proteome</keyword>
<dbReference type="Proteomes" id="UP000269396">
    <property type="component" value="Unassembled WGS sequence"/>
</dbReference>
<evidence type="ECO:0000313" key="3">
    <source>
        <dbReference type="Proteomes" id="UP000269396"/>
    </source>
</evidence>
<gene>
    <name evidence="2" type="ORF">SMTD_LOCUS1025</name>
</gene>
<dbReference type="AlphaFoldDB" id="A0A183NFY9"/>
<protein>
    <submittedName>
        <fullName evidence="2">Uncharacterized protein</fullName>
    </submittedName>
</protein>
<evidence type="ECO:0000313" key="2">
    <source>
        <dbReference type="EMBL" id="VDO74858.1"/>
    </source>
</evidence>
<dbReference type="EMBL" id="UZAL01001050">
    <property type="protein sequence ID" value="VDO74858.1"/>
    <property type="molecule type" value="Genomic_DNA"/>
</dbReference>